<dbReference type="Proteomes" id="UP000729402">
    <property type="component" value="Unassembled WGS sequence"/>
</dbReference>
<reference evidence="1" key="1">
    <citation type="journal article" date="2021" name="bioRxiv">
        <title>Whole Genome Assembly and Annotation of Northern Wild Rice, Zizania palustris L., Supports a Whole Genome Duplication in the Zizania Genus.</title>
        <authorList>
            <person name="Haas M."/>
            <person name="Kono T."/>
            <person name="Macchietto M."/>
            <person name="Millas R."/>
            <person name="McGilp L."/>
            <person name="Shao M."/>
            <person name="Duquette J."/>
            <person name="Hirsch C.N."/>
            <person name="Kimball J."/>
        </authorList>
    </citation>
    <scope>NUCLEOTIDE SEQUENCE</scope>
    <source>
        <tissue evidence="1">Fresh leaf tissue</tissue>
    </source>
</reference>
<proteinExistence type="predicted"/>
<gene>
    <name evidence="1" type="ORF">GUJ93_ZPchr0008g11754</name>
</gene>
<evidence type="ECO:0000313" key="1">
    <source>
        <dbReference type="EMBL" id="KAG8047188.1"/>
    </source>
</evidence>
<organism evidence="1 2">
    <name type="scientific">Zizania palustris</name>
    <name type="common">Northern wild rice</name>
    <dbReference type="NCBI Taxonomy" id="103762"/>
    <lineage>
        <taxon>Eukaryota</taxon>
        <taxon>Viridiplantae</taxon>
        <taxon>Streptophyta</taxon>
        <taxon>Embryophyta</taxon>
        <taxon>Tracheophyta</taxon>
        <taxon>Spermatophyta</taxon>
        <taxon>Magnoliopsida</taxon>
        <taxon>Liliopsida</taxon>
        <taxon>Poales</taxon>
        <taxon>Poaceae</taxon>
        <taxon>BOP clade</taxon>
        <taxon>Oryzoideae</taxon>
        <taxon>Oryzeae</taxon>
        <taxon>Zizaniinae</taxon>
        <taxon>Zizania</taxon>
    </lineage>
</organism>
<protein>
    <submittedName>
        <fullName evidence="1">Uncharacterized protein</fullName>
    </submittedName>
</protein>
<dbReference type="AlphaFoldDB" id="A0A8J5RC38"/>
<accession>A0A8J5RC38</accession>
<dbReference type="EMBL" id="JAAALK010000290">
    <property type="protein sequence ID" value="KAG8047188.1"/>
    <property type="molecule type" value="Genomic_DNA"/>
</dbReference>
<name>A0A8J5RC38_ZIZPA</name>
<sequence length="150" mass="16512">MANGCTYMVKRTWEASRRFCSVAGGTSHPVFAGREAWEGIRALAGVAALALRPVHTRAVAAARLGAGSAKAGWAWRRWRVWRRRRKRRLRKVGLREGSGRVMGRCGVQAYWAEAGREACCARSRRGGRRAARGRGGEGGALRAVRSFGRF</sequence>
<reference evidence="1" key="2">
    <citation type="submission" date="2021-02" db="EMBL/GenBank/DDBJ databases">
        <authorList>
            <person name="Kimball J.A."/>
            <person name="Haas M.W."/>
            <person name="Macchietto M."/>
            <person name="Kono T."/>
            <person name="Duquette J."/>
            <person name="Shao M."/>
        </authorList>
    </citation>
    <scope>NUCLEOTIDE SEQUENCE</scope>
    <source>
        <tissue evidence="1">Fresh leaf tissue</tissue>
    </source>
</reference>
<evidence type="ECO:0000313" key="2">
    <source>
        <dbReference type="Proteomes" id="UP000729402"/>
    </source>
</evidence>
<keyword evidence="2" id="KW-1185">Reference proteome</keyword>
<comment type="caution">
    <text evidence="1">The sequence shown here is derived from an EMBL/GenBank/DDBJ whole genome shotgun (WGS) entry which is preliminary data.</text>
</comment>